<protein>
    <submittedName>
        <fullName evidence="3">Uncharacterized protein LOC108820267</fullName>
    </submittedName>
</protein>
<dbReference type="KEGG" id="rsz:108820267"/>
<organism evidence="2 3">
    <name type="scientific">Raphanus sativus</name>
    <name type="common">Radish</name>
    <name type="synonym">Raphanus raphanistrum var. sativus</name>
    <dbReference type="NCBI Taxonomy" id="3726"/>
    <lineage>
        <taxon>Eukaryota</taxon>
        <taxon>Viridiplantae</taxon>
        <taxon>Streptophyta</taxon>
        <taxon>Embryophyta</taxon>
        <taxon>Tracheophyta</taxon>
        <taxon>Spermatophyta</taxon>
        <taxon>Magnoliopsida</taxon>
        <taxon>eudicotyledons</taxon>
        <taxon>Gunneridae</taxon>
        <taxon>Pentapetalae</taxon>
        <taxon>rosids</taxon>
        <taxon>malvids</taxon>
        <taxon>Brassicales</taxon>
        <taxon>Brassicaceae</taxon>
        <taxon>Brassiceae</taxon>
        <taxon>Raphanus</taxon>
    </lineage>
</organism>
<feature type="region of interest" description="Disordered" evidence="1">
    <location>
        <begin position="45"/>
        <end position="74"/>
    </location>
</feature>
<dbReference type="RefSeq" id="XP_018448734.1">
    <property type="nucleotide sequence ID" value="XM_018593232.1"/>
</dbReference>
<name>A0A6J0KMG1_RAPSA</name>
<dbReference type="Proteomes" id="UP000504610">
    <property type="component" value="Unplaced"/>
</dbReference>
<proteinExistence type="predicted"/>
<dbReference type="GeneID" id="108820267"/>
<evidence type="ECO:0000313" key="2">
    <source>
        <dbReference type="Proteomes" id="UP000504610"/>
    </source>
</evidence>
<evidence type="ECO:0000256" key="1">
    <source>
        <dbReference type="SAM" id="MobiDB-lite"/>
    </source>
</evidence>
<dbReference type="Pfam" id="PF14223">
    <property type="entry name" value="Retrotran_gag_2"/>
    <property type="match status" value="1"/>
</dbReference>
<sequence>MTSRRSEVEKFDGEGDYVLWKEKLLAHMELLGLLEGLDAEEVVDVEDSTAERDTTSVTEASDKPEDKISKAKTLKEKRGKARSTIILSLGDHVLRKVIKEPTAAGMLKMLDNLFMAKSLPNRIYLSSDCTDTRCLKA</sequence>
<dbReference type="AlphaFoldDB" id="A0A6J0KMG1"/>
<evidence type="ECO:0000313" key="3">
    <source>
        <dbReference type="RefSeq" id="XP_018448734.1"/>
    </source>
</evidence>
<keyword evidence="2" id="KW-1185">Reference proteome</keyword>
<gene>
    <name evidence="3" type="primary">LOC108820267</name>
</gene>
<reference evidence="3" key="1">
    <citation type="submission" date="2025-08" db="UniProtKB">
        <authorList>
            <consortium name="RefSeq"/>
        </authorList>
    </citation>
    <scope>IDENTIFICATION</scope>
    <source>
        <tissue evidence="3">Leaf</tissue>
    </source>
</reference>
<dbReference type="OrthoDB" id="1106484at2759"/>
<accession>A0A6J0KMG1</accession>
<feature type="compositionally biased region" description="Basic and acidic residues" evidence="1">
    <location>
        <begin position="49"/>
        <end position="74"/>
    </location>
</feature>